<gene>
    <name evidence="1" type="ORF">ACH61_00971</name>
</gene>
<reference evidence="1 2" key="1">
    <citation type="submission" date="2015-08" db="EMBL/GenBank/DDBJ databases">
        <title>Draft Genome Sequence of Rathayibacter sp. Strain VKM Ac-2596 Isolated from Leaf Gall Induced by Plant-Parasitic Nematodes.</title>
        <authorList>
            <person name="Vasilenko O.V."/>
            <person name="Starodumova I.P."/>
            <person name="Tarlachkov S.V."/>
            <person name="Dorofeeva L.V."/>
            <person name="Evtushenko L.I."/>
        </authorList>
    </citation>
    <scope>NUCLEOTIDE SEQUENCE [LARGE SCALE GENOMIC DNA]</scope>
    <source>
        <strain evidence="1 2">VKM Ac-2596</strain>
    </source>
</reference>
<accession>A0A168G821</accession>
<dbReference type="EMBL" id="LIIN01000022">
    <property type="protein sequence ID" value="KZX21866.1"/>
    <property type="molecule type" value="Genomic_DNA"/>
</dbReference>
<keyword evidence="2" id="KW-1185">Reference proteome</keyword>
<evidence type="ECO:0000313" key="1">
    <source>
        <dbReference type="EMBL" id="KZX21866.1"/>
    </source>
</evidence>
<organism evidence="1 2">
    <name type="scientific">Rathayibacter tanaceti</name>
    <dbReference type="NCBI Taxonomy" id="1671680"/>
    <lineage>
        <taxon>Bacteria</taxon>
        <taxon>Bacillati</taxon>
        <taxon>Actinomycetota</taxon>
        <taxon>Actinomycetes</taxon>
        <taxon>Micrococcales</taxon>
        <taxon>Microbacteriaceae</taxon>
        <taxon>Rathayibacter</taxon>
    </lineage>
</organism>
<sequence length="61" mass="6701">MTPPRRVRSEVAEHLLDSVLDALPEPKQPGQGRAKSRRVTTAALTGVAVIPEQTPRRSDQE</sequence>
<comment type="caution">
    <text evidence="1">The sequence shown here is derived from an EMBL/GenBank/DDBJ whole genome shotgun (WGS) entry which is preliminary data.</text>
</comment>
<dbReference type="Proteomes" id="UP000076717">
    <property type="component" value="Unassembled WGS sequence"/>
</dbReference>
<protein>
    <submittedName>
        <fullName evidence="1">Uncharacterized protein</fullName>
    </submittedName>
</protein>
<name>A0A168G821_9MICO</name>
<dbReference type="PATRIC" id="fig|1671680.3.peg.1018"/>
<evidence type="ECO:0000313" key="2">
    <source>
        <dbReference type="Proteomes" id="UP000076717"/>
    </source>
</evidence>
<dbReference type="AlphaFoldDB" id="A0A168G821"/>
<proteinExistence type="predicted"/>